<evidence type="ECO:0000313" key="9">
    <source>
        <dbReference type="Proteomes" id="UP000728032"/>
    </source>
</evidence>
<dbReference type="CDD" id="cd19684">
    <property type="entry name" value="bHLH_dnHLH_ID"/>
    <property type="match status" value="1"/>
</dbReference>
<dbReference type="GO" id="GO:0030154">
    <property type="term" value="P:cell differentiation"/>
    <property type="evidence" value="ECO:0007669"/>
    <property type="project" value="TreeGrafter"/>
</dbReference>
<evidence type="ECO:0000256" key="5">
    <source>
        <dbReference type="ARBA" id="ARBA00023242"/>
    </source>
</evidence>
<dbReference type="Gene3D" id="4.10.280.10">
    <property type="entry name" value="Helix-loop-helix DNA-binding domain"/>
    <property type="match status" value="1"/>
</dbReference>
<sequence>MTKICKEMSPKTDESCSSGSSDACNGQALGLSARSLSTNKVKKSQTTHKMDTNVSADEMQSLLAKLKELVPNIPRNKKLSKLEIIQYVIDYIFDLQLALDTHPQPLCQSSNNSSATSSSIASLRQPLAIKWSS</sequence>
<gene>
    <name evidence="8" type="ORF">ONB1V03_LOCUS3447</name>
</gene>
<dbReference type="EMBL" id="OC915836">
    <property type="protein sequence ID" value="CAD7642158.1"/>
    <property type="molecule type" value="Genomic_DNA"/>
</dbReference>
<dbReference type="PROSITE" id="PS50888">
    <property type="entry name" value="BHLH"/>
    <property type="match status" value="1"/>
</dbReference>
<keyword evidence="2" id="KW-0678">Repressor</keyword>
<dbReference type="GO" id="GO:0005737">
    <property type="term" value="C:cytoplasm"/>
    <property type="evidence" value="ECO:0007669"/>
    <property type="project" value="InterPro"/>
</dbReference>
<evidence type="ECO:0000256" key="4">
    <source>
        <dbReference type="ARBA" id="ARBA00023163"/>
    </source>
</evidence>
<comment type="subcellular location">
    <subcellularLocation>
        <location evidence="1">Nucleus</location>
    </subcellularLocation>
</comment>
<name>A0A7R9QDW7_9ACAR</name>
<feature type="compositionally biased region" description="Basic and acidic residues" evidence="6">
    <location>
        <begin position="1"/>
        <end position="14"/>
    </location>
</feature>
<evidence type="ECO:0000313" key="8">
    <source>
        <dbReference type="EMBL" id="CAD7642158.1"/>
    </source>
</evidence>
<keyword evidence="9" id="KW-1185">Reference proteome</keyword>
<dbReference type="InterPro" id="IPR036638">
    <property type="entry name" value="HLH_DNA-bd_sf"/>
</dbReference>
<dbReference type="InterPro" id="IPR026052">
    <property type="entry name" value="DNA-bd_prot-inh"/>
</dbReference>
<accession>A0A7R9QDW7</accession>
<evidence type="ECO:0000259" key="7">
    <source>
        <dbReference type="PROSITE" id="PS50888"/>
    </source>
</evidence>
<dbReference type="PANTHER" id="PTHR11723:SF17">
    <property type="entry name" value="PROTEIN EXTRA-MACROCHAETAE"/>
    <property type="match status" value="1"/>
</dbReference>
<feature type="region of interest" description="Disordered" evidence="6">
    <location>
        <begin position="1"/>
        <end position="22"/>
    </location>
</feature>
<dbReference type="SUPFAM" id="SSF47459">
    <property type="entry name" value="HLH, helix-loop-helix DNA-binding domain"/>
    <property type="match status" value="1"/>
</dbReference>
<keyword evidence="3" id="KW-0805">Transcription regulation</keyword>
<dbReference type="GO" id="GO:0046983">
    <property type="term" value="F:protein dimerization activity"/>
    <property type="evidence" value="ECO:0007669"/>
    <property type="project" value="InterPro"/>
</dbReference>
<evidence type="ECO:0000256" key="1">
    <source>
        <dbReference type="ARBA" id="ARBA00004123"/>
    </source>
</evidence>
<dbReference type="AlphaFoldDB" id="A0A7R9QDW7"/>
<evidence type="ECO:0000256" key="2">
    <source>
        <dbReference type="ARBA" id="ARBA00022491"/>
    </source>
</evidence>
<protein>
    <recommendedName>
        <fullName evidence="7">BHLH domain-containing protein</fullName>
    </recommendedName>
</protein>
<dbReference type="OrthoDB" id="10047910at2759"/>
<evidence type="ECO:0000256" key="6">
    <source>
        <dbReference type="SAM" id="MobiDB-lite"/>
    </source>
</evidence>
<reference evidence="8" key="1">
    <citation type="submission" date="2020-11" db="EMBL/GenBank/DDBJ databases">
        <authorList>
            <person name="Tran Van P."/>
        </authorList>
    </citation>
    <scope>NUCLEOTIDE SEQUENCE</scope>
</reference>
<dbReference type="PANTHER" id="PTHR11723">
    <property type="entry name" value="DNA-BINDING PROTEIN INHIBITOR"/>
    <property type="match status" value="1"/>
</dbReference>
<keyword evidence="4" id="KW-0804">Transcription</keyword>
<proteinExistence type="predicted"/>
<dbReference type="Proteomes" id="UP000728032">
    <property type="component" value="Unassembled WGS sequence"/>
</dbReference>
<dbReference type="GO" id="GO:0000122">
    <property type="term" value="P:negative regulation of transcription by RNA polymerase II"/>
    <property type="evidence" value="ECO:0007669"/>
    <property type="project" value="InterPro"/>
</dbReference>
<feature type="domain" description="BHLH" evidence="7">
    <location>
        <begin position="43"/>
        <end position="95"/>
    </location>
</feature>
<dbReference type="EMBL" id="CAJPVJ010001011">
    <property type="protein sequence ID" value="CAG2163886.1"/>
    <property type="molecule type" value="Genomic_DNA"/>
</dbReference>
<evidence type="ECO:0000256" key="3">
    <source>
        <dbReference type="ARBA" id="ARBA00023015"/>
    </source>
</evidence>
<keyword evidence="5" id="KW-0539">Nucleus</keyword>
<dbReference type="Pfam" id="PF00010">
    <property type="entry name" value="HLH"/>
    <property type="match status" value="1"/>
</dbReference>
<dbReference type="GO" id="GO:0005634">
    <property type="term" value="C:nucleus"/>
    <property type="evidence" value="ECO:0007669"/>
    <property type="project" value="UniProtKB-SubCell"/>
</dbReference>
<organism evidence="8">
    <name type="scientific">Oppiella nova</name>
    <dbReference type="NCBI Taxonomy" id="334625"/>
    <lineage>
        <taxon>Eukaryota</taxon>
        <taxon>Metazoa</taxon>
        <taxon>Ecdysozoa</taxon>
        <taxon>Arthropoda</taxon>
        <taxon>Chelicerata</taxon>
        <taxon>Arachnida</taxon>
        <taxon>Acari</taxon>
        <taxon>Acariformes</taxon>
        <taxon>Sarcoptiformes</taxon>
        <taxon>Oribatida</taxon>
        <taxon>Brachypylina</taxon>
        <taxon>Oppioidea</taxon>
        <taxon>Oppiidae</taxon>
        <taxon>Oppiella</taxon>
    </lineage>
</organism>
<dbReference type="GO" id="GO:0032922">
    <property type="term" value="P:circadian regulation of gene expression"/>
    <property type="evidence" value="ECO:0007669"/>
    <property type="project" value="TreeGrafter"/>
</dbReference>
<dbReference type="InterPro" id="IPR011598">
    <property type="entry name" value="bHLH_dom"/>
</dbReference>